<protein>
    <submittedName>
        <fullName evidence="3">Putative iron-regulated protein</fullName>
    </submittedName>
</protein>
<keyword evidence="4" id="KW-1185">Reference proteome</keyword>
<reference evidence="3 4" key="2">
    <citation type="journal article" date="2009" name="PLoS ONE">
        <title>The photosynthetic apparatus and its regulation in the aerobic gammaproteobacterium Congregibacter litoralis gen. nov., sp. nov.</title>
        <authorList>
            <person name="Spring S."/>
            <person name="Lunsdorf H."/>
            <person name="Fuchs B.M."/>
            <person name="Tindall B.J."/>
        </authorList>
    </citation>
    <scope>NUCLEOTIDE SEQUENCE [LARGE SCALE GENOMIC DNA]</scope>
    <source>
        <strain evidence="3">KT71</strain>
    </source>
</reference>
<feature type="signal peptide" evidence="1">
    <location>
        <begin position="1"/>
        <end position="19"/>
    </location>
</feature>
<dbReference type="STRING" id="314285.KT71_06207"/>
<dbReference type="EMBL" id="AAOA02000004">
    <property type="protein sequence ID" value="EAQ96595.1"/>
    <property type="molecule type" value="Genomic_DNA"/>
</dbReference>
<dbReference type="eggNOG" id="COG3016">
    <property type="taxonomic scope" value="Bacteria"/>
</dbReference>
<dbReference type="Pfam" id="PF04187">
    <property type="entry name" value="Cofac_haem_bdg"/>
    <property type="match status" value="1"/>
</dbReference>
<organism evidence="3 4">
    <name type="scientific">Congregibacter litoralis KT71</name>
    <dbReference type="NCBI Taxonomy" id="314285"/>
    <lineage>
        <taxon>Bacteria</taxon>
        <taxon>Pseudomonadati</taxon>
        <taxon>Pseudomonadota</taxon>
        <taxon>Gammaproteobacteria</taxon>
        <taxon>Cellvibrionales</taxon>
        <taxon>Halieaceae</taxon>
        <taxon>Congregibacter</taxon>
    </lineage>
</organism>
<gene>
    <name evidence="3" type="ORF">KT71_06207</name>
</gene>
<feature type="domain" description="Haem-binding uptake Tiki superfamily ChaN" evidence="2">
    <location>
        <begin position="37"/>
        <end position="227"/>
    </location>
</feature>
<proteinExistence type="predicted"/>
<evidence type="ECO:0000256" key="1">
    <source>
        <dbReference type="SAM" id="SignalP"/>
    </source>
</evidence>
<evidence type="ECO:0000313" key="4">
    <source>
        <dbReference type="Proteomes" id="UP000019205"/>
    </source>
</evidence>
<dbReference type="SUPFAM" id="SSF159501">
    <property type="entry name" value="EreA/ChaN-like"/>
    <property type="match status" value="1"/>
</dbReference>
<accession>A4ABT2</accession>
<name>A4ABT2_9GAMM</name>
<dbReference type="CDD" id="cd14727">
    <property type="entry name" value="ChanN-like"/>
    <property type="match status" value="1"/>
</dbReference>
<sequence>MTGKLLRKLVLGALLPGFAACTELPFQDTALPAVPETAQIIIVSEVHDNPRHHLIQAEYIRTLQPAAVAFEMLTSEQAEISNSTAERGPALADAIGWHDSGWPPWEIYQPVFEATGSTKIYGMALPRERVRRAVGESASAVFAGDSKAFGLTTPLPDDQQAAREAHQQAVHCNMLPLELLGGMVEAQRLRDASFAATALTALRETGGPVVVITGTGHARKDWGMPEAIAAASPDTVVVSIGQLEKAATQSANKAASDDESFYDHRLFADPVGREDPCQGMMQ</sequence>
<dbReference type="Gene3D" id="3.40.50.11550">
    <property type="match status" value="1"/>
</dbReference>
<dbReference type="RefSeq" id="WP_008293662.1">
    <property type="nucleotide sequence ID" value="NZ_CM002299.1"/>
</dbReference>
<comment type="caution">
    <text evidence="3">The sequence shown here is derived from an EMBL/GenBank/DDBJ whole genome shotgun (WGS) entry which is preliminary data.</text>
</comment>
<dbReference type="PROSITE" id="PS51257">
    <property type="entry name" value="PROKAR_LIPOPROTEIN"/>
    <property type="match status" value="1"/>
</dbReference>
<evidence type="ECO:0000259" key="2">
    <source>
        <dbReference type="Pfam" id="PF04187"/>
    </source>
</evidence>
<dbReference type="AlphaFoldDB" id="A4ABT2"/>
<keyword evidence="1" id="KW-0732">Signal</keyword>
<reference evidence="3 4" key="1">
    <citation type="journal article" date="2007" name="Proc. Natl. Acad. Sci. U.S.A.">
        <title>Characterization of a marine gammaproteobacterium capable of aerobic anoxygenic photosynthesis.</title>
        <authorList>
            <person name="Fuchs B.M."/>
            <person name="Spring S."/>
            <person name="Teeling H."/>
            <person name="Quast C."/>
            <person name="Wulf J."/>
            <person name="Schattenhofer M."/>
            <person name="Yan S."/>
            <person name="Ferriera S."/>
            <person name="Johnson J."/>
            <person name="Glockner F.O."/>
            <person name="Amann R."/>
        </authorList>
    </citation>
    <scope>NUCLEOTIDE SEQUENCE [LARGE SCALE GENOMIC DNA]</scope>
    <source>
        <strain evidence="3">KT71</strain>
    </source>
</reference>
<feature type="chain" id="PRO_5002665527" evidence="1">
    <location>
        <begin position="20"/>
        <end position="282"/>
    </location>
</feature>
<dbReference type="InterPro" id="IPR007314">
    <property type="entry name" value="Cofac_haem-bd_dom"/>
</dbReference>
<evidence type="ECO:0000313" key="3">
    <source>
        <dbReference type="EMBL" id="EAQ96595.1"/>
    </source>
</evidence>
<dbReference type="Proteomes" id="UP000019205">
    <property type="component" value="Chromosome"/>
</dbReference>
<dbReference type="HOGENOM" id="CLU_062196_0_0_6"/>